<evidence type="ECO:0000256" key="1">
    <source>
        <dbReference type="ARBA" id="ARBA00004141"/>
    </source>
</evidence>
<feature type="region of interest" description="Disordered" evidence="5">
    <location>
        <begin position="1"/>
        <end position="38"/>
    </location>
</feature>
<dbReference type="AlphaFoldDB" id="A0A3P8UEV0"/>
<dbReference type="PANTHER" id="PTHR12011">
    <property type="entry name" value="ADHESION G-PROTEIN COUPLED RECEPTOR"/>
    <property type="match status" value="1"/>
</dbReference>
<dbReference type="Gene3D" id="1.20.1070.10">
    <property type="entry name" value="Rhodopsin 7-helix transmembrane proteins"/>
    <property type="match status" value="1"/>
</dbReference>
<evidence type="ECO:0000259" key="7">
    <source>
        <dbReference type="PROSITE" id="PS50261"/>
    </source>
</evidence>
<dbReference type="InterPro" id="IPR046338">
    <property type="entry name" value="GAIN_dom_sf"/>
</dbReference>
<reference evidence="8" key="3">
    <citation type="submission" date="2025-09" db="UniProtKB">
        <authorList>
            <consortium name="Ensembl"/>
        </authorList>
    </citation>
    <scope>IDENTIFICATION</scope>
</reference>
<dbReference type="InterPro" id="IPR017981">
    <property type="entry name" value="GPCR_2-like_7TM"/>
</dbReference>
<dbReference type="PROSITE" id="PS50261">
    <property type="entry name" value="G_PROTEIN_RECEP_F2_4"/>
    <property type="match status" value="1"/>
</dbReference>
<feature type="region of interest" description="Disordered" evidence="5">
    <location>
        <begin position="91"/>
        <end position="225"/>
    </location>
</feature>
<feature type="domain" description="G-protein coupled receptors family 2 profile 2" evidence="7">
    <location>
        <begin position="377"/>
        <end position="556"/>
    </location>
</feature>
<dbReference type="Proteomes" id="UP000265120">
    <property type="component" value="Chromosome 3"/>
</dbReference>
<feature type="compositionally biased region" description="Low complexity" evidence="5">
    <location>
        <begin position="198"/>
        <end position="225"/>
    </location>
</feature>
<feature type="compositionally biased region" description="Low complexity" evidence="5">
    <location>
        <begin position="126"/>
        <end position="140"/>
    </location>
</feature>
<feature type="transmembrane region" description="Helical" evidence="6">
    <location>
        <begin position="421"/>
        <end position="439"/>
    </location>
</feature>
<proteinExistence type="predicted"/>
<protein>
    <submittedName>
        <fullName evidence="8">Adhesion G protein-coupled receptor G2a</fullName>
    </submittedName>
</protein>
<evidence type="ECO:0000313" key="9">
    <source>
        <dbReference type="Proteomes" id="UP000265120"/>
    </source>
</evidence>
<dbReference type="PANTHER" id="PTHR12011:SF264">
    <property type="entry name" value="ADHESION G-PROTEIN COUPLED RECEPTOR G2"/>
    <property type="match status" value="1"/>
</dbReference>
<dbReference type="GO" id="GO:0005886">
    <property type="term" value="C:plasma membrane"/>
    <property type="evidence" value="ECO:0007669"/>
    <property type="project" value="TreeGrafter"/>
</dbReference>
<keyword evidence="3 6" id="KW-1133">Transmembrane helix</keyword>
<name>A0A3P8UEV0_CYNSE</name>
<feature type="transmembrane region" description="Helical" evidence="6">
    <location>
        <begin position="330"/>
        <end position="349"/>
    </location>
</feature>
<reference evidence="8 9" key="1">
    <citation type="journal article" date="2014" name="Nat. Genet.">
        <title>Whole-genome sequence of a flatfish provides insights into ZW sex chromosome evolution and adaptation to a benthic lifestyle.</title>
        <authorList>
            <person name="Chen S."/>
            <person name="Zhang G."/>
            <person name="Shao C."/>
            <person name="Huang Q."/>
            <person name="Liu G."/>
            <person name="Zhang P."/>
            <person name="Song W."/>
            <person name="An N."/>
            <person name="Chalopin D."/>
            <person name="Volff J.N."/>
            <person name="Hong Y."/>
            <person name="Li Q."/>
            <person name="Sha Z."/>
            <person name="Zhou H."/>
            <person name="Xie M."/>
            <person name="Yu Q."/>
            <person name="Liu Y."/>
            <person name="Xiang H."/>
            <person name="Wang N."/>
            <person name="Wu K."/>
            <person name="Yang C."/>
            <person name="Zhou Q."/>
            <person name="Liao X."/>
            <person name="Yang L."/>
            <person name="Hu Q."/>
            <person name="Zhang J."/>
            <person name="Meng L."/>
            <person name="Jin L."/>
            <person name="Tian Y."/>
            <person name="Lian J."/>
            <person name="Yang J."/>
            <person name="Miao G."/>
            <person name="Liu S."/>
            <person name="Liang Z."/>
            <person name="Yan F."/>
            <person name="Li Y."/>
            <person name="Sun B."/>
            <person name="Zhang H."/>
            <person name="Zhang J."/>
            <person name="Zhu Y."/>
            <person name="Du M."/>
            <person name="Zhao Y."/>
            <person name="Schartl M."/>
            <person name="Tang Q."/>
            <person name="Wang J."/>
        </authorList>
    </citation>
    <scope>NUCLEOTIDE SEQUENCE</scope>
</reference>
<evidence type="ECO:0000256" key="3">
    <source>
        <dbReference type="ARBA" id="ARBA00022989"/>
    </source>
</evidence>
<dbReference type="GO" id="GO:0007166">
    <property type="term" value="P:cell surface receptor signaling pathway"/>
    <property type="evidence" value="ECO:0007669"/>
    <property type="project" value="InterPro"/>
</dbReference>
<feature type="transmembrane region" description="Helical" evidence="6">
    <location>
        <begin position="467"/>
        <end position="498"/>
    </location>
</feature>
<dbReference type="GO" id="GO:0004930">
    <property type="term" value="F:G protein-coupled receptor activity"/>
    <property type="evidence" value="ECO:0007669"/>
    <property type="project" value="InterPro"/>
</dbReference>
<evidence type="ECO:0000256" key="2">
    <source>
        <dbReference type="ARBA" id="ARBA00022692"/>
    </source>
</evidence>
<feature type="transmembrane region" description="Helical" evidence="6">
    <location>
        <begin position="519"/>
        <end position="542"/>
    </location>
</feature>
<comment type="subcellular location">
    <subcellularLocation>
        <location evidence="1">Membrane</location>
        <topology evidence="1">Multi-pass membrane protein</topology>
    </subcellularLocation>
</comment>
<dbReference type="InterPro" id="IPR000832">
    <property type="entry name" value="GPCR_2_secretin-like"/>
</dbReference>
<dbReference type="Pfam" id="PF00002">
    <property type="entry name" value="7tm_2"/>
    <property type="match status" value="1"/>
</dbReference>
<dbReference type="Gene3D" id="2.60.220.50">
    <property type="match status" value="1"/>
</dbReference>
<dbReference type="SUPFAM" id="SSF81321">
    <property type="entry name" value="Family A G protein-coupled receptor-like"/>
    <property type="match status" value="1"/>
</dbReference>
<feature type="compositionally biased region" description="Low complexity" evidence="5">
    <location>
        <begin position="91"/>
        <end position="119"/>
    </location>
</feature>
<evidence type="ECO:0000256" key="6">
    <source>
        <dbReference type="SAM" id="Phobius"/>
    </source>
</evidence>
<dbReference type="GeneTree" id="ENSGT00940000164851"/>
<evidence type="ECO:0000256" key="5">
    <source>
        <dbReference type="SAM" id="MobiDB-lite"/>
    </source>
</evidence>
<feature type="transmembrane region" description="Helical" evidence="6">
    <location>
        <begin position="370"/>
        <end position="388"/>
    </location>
</feature>
<sequence length="598" mass="64529">MTSSARQMEVTTALAATQPPVLPTTKPDAAVTPSHSTVGVTKSNTETILSHPGYPSSEMAGWSTPLYTDDSMFTQMTLEPITDAQISVLTTQNQPTTEQTNSTTTVESQQNNTTTTQPPAEAPEDQNTTTQNQPMTDTTNGTTAVPSQPRNTTETPDSTTANNTTSPNLSELWAGPGLNGLTRPWGPWSSPPASLTVSVRSSNSRPTESSSPTSAAPPSSRFPSTRRIPVCLQTRTQVKACLCFQDETLDNTTMVSPVLGSSVANLSISNLTENVLFTIQNLQPVPENFTASCVFWDFSVNGQSVSHMTLGQSGLDKTSCFVVEMIDPRHAQILTFITYIGCGVSAIFLTEVKTVEVIHPQNKKKLSFSLSFSVGLCISTAFFLHYFLLTSFTWTGLEAVHMYLSIVQVFTPYLSRYMLKFSLVGWGFPLIVVIVIIAVNKDNYGLVTYGKYTDGTTDDFCWLRNDIAFYVGVVAYFLLIFSVCVVVFIIVMVQLARIKRQNPHNQAANRGVLADARSITGLVVLLGLTWGFALFAWGPLYIPFVYLFTICNSFQGGGGAGGGGGGGSGNDAPFLCTPGLRGFFGSPQGSSSLFFTVL</sequence>
<feature type="compositionally biased region" description="Polar residues" evidence="5">
    <location>
        <begin position="141"/>
        <end position="169"/>
    </location>
</feature>
<keyword evidence="4 6" id="KW-0472">Membrane</keyword>
<organism evidence="8 9">
    <name type="scientific">Cynoglossus semilaevis</name>
    <name type="common">Tongue sole</name>
    <dbReference type="NCBI Taxonomy" id="244447"/>
    <lineage>
        <taxon>Eukaryota</taxon>
        <taxon>Metazoa</taxon>
        <taxon>Chordata</taxon>
        <taxon>Craniata</taxon>
        <taxon>Vertebrata</taxon>
        <taxon>Euteleostomi</taxon>
        <taxon>Actinopterygii</taxon>
        <taxon>Neopterygii</taxon>
        <taxon>Teleostei</taxon>
        <taxon>Neoteleostei</taxon>
        <taxon>Acanthomorphata</taxon>
        <taxon>Carangaria</taxon>
        <taxon>Pleuronectiformes</taxon>
        <taxon>Pleuronectoidei</taxon>
        <taxon>Cynoglossidae</taxon>
        <taxon>Cynoglossinae</taxon>
        <taxon>Cynoglossus</taxon>
    </lineage>
</organism>
<accession>A0A3P8UEV0</accession>
<keyword evidence="2 6" id="KW-0812">Transmembrane</keyword>
<dbReference type="Ensembl" id="ENSCSET00000000935.1">
    <property type="protein sequence ID" value="ENSCSEP00000000907.1"/>
    <property type="gene ID" value="ENSCSEG00000000637.1"/>
</dbReference>
<evidence type="ECO:0000313" key="8">
    <source>
        <dbReference type="Ensembl" id="ENSCSEP00000000907.1"/>
    </source>
</evidence>
<keyword evidence="9" id="KW-1185">Reference proteome</keyword>
<reference evidence="8" key="2">
    <citation type="submission" date="2025-08" db="UniProtKB">
        <authorList>
            <consortium name="Ensembl"/>
        </authorList>
    </citation>
    <scope>IDENTIFICATION</scope>
</reference>
<evidence type="ECO:0000256" key="4">
    <source>
        <dbReference type="ARBA" id="ARBA00023136"/>
    </source>
</evidence>
<feature type="transmembrane region" description="Helical" evidence="6">
    <location>
        <begin position="394"/>
        <end position="414"/>
    </location>
</feature>
<feature type="compositionally biased region" description="Polar residues" evidence="5">
    <location>
        <begin position="1"/>
        <end position="10"/>
    </location>
</feature>